<dbReference type="SMART" id="SM00382">
    <property type="entry name" value="AAA"/>
    <property type="match status" value="1"/>
</dbReference>
<dbReference type="GO" id="GO:1903806">
    <property type="term" value="P:L-isoleucine import across plasma membrane"/>
    <property type="evidence" value="ECO:0007669"/>
    <property type="project" value="TreeGrafter"/>
</dbReference>
<dbReference type="FunFam" id="3.40.50.300:FF:000421">
    <property type="entry name" value="Branched-chain amino acid ABC transporter ATP-binding protein"/>
    <property type="match status" value="1"/>
</dbReference>
<proteinExistence type="predicted"/>
<dbReference type="Pfam" id="PF12399">
    <property type="entry name" value="BCA_ABC_TP_C"/>
    <property type="match status" value="1"/>
</dbReference>
<protein>
    <submittedName>
        <fullName evidence="5 6">ABC transporter ATP-binding protein</fullName>
    </submittedName>
</protein>
<dbReference type="Proteomes" id="UP000297288">
    <property type="component" value="Unassembled WGS sequence"/>
</dbReference>
<evidence type="ECO:0000256" key="3">
    <source>
        <dbReference type="ARBA" id="ARBA00022840"/>
    </source>
</evidence>
<accession>A0A1G6JTH4</accession>
<evidence type="ECO:0000313" key="7">
    <source>
        <dbReference type="Proteomes" id="UP000199322"/>
    </source>
</evidence>
<evidence type="ECO:0000313" key="8">
    <source>
        <dbReference type="Proteomes" id="UP000297288"/>
    </source>
</evidence>
<dbReference type="GO" id="GO:0016887">
    <property type="term" value="F:ATP hydrolysis activity"/>
    <property type="evidence" value="ECO:0007669"/>
    <property type="project" value="InterPro"/>
</dbReference>
<dbReference type="GO" id="GO:0015188">
    <property type="term" value="F:L-isoleucine transmembrane transporter activity"/>
    <property type="evidence" value="ECO:0007669"/>
    <property type="project" value="TreeGrafter"/>
</dbReference>
<evidence type="ECO:0000313" key="6">
    <source>
        <dbReference type="EMBL" id="TGG88295.1"/>
    </source>
</evidence>
<reference evidence="5 7" key="1">
    <citation type="submission" date="2016-10" db="EMBL/GenBank/DDBJ databases">
        <authorList>
            <person name="de Groot N.N."/>
        </authorList>
    </citation>
    <scope>NUCLEOTIDE SEQUENCE [LARGE SCALE GENOMIC DNA]</scope>
    <source>
        <strain evidence="5 7">WG14</strain>
    </source>
</reference>
<keyword evidence="3 5" id="KW-0067">ATP-binding</keyword>
<dbReference type="GO" id="GO:0015808">
    <property type="term" value="P:L-alanine transport"/>
    <property type="evidence" value="ECO:0007669"/>
    <property type="project" value="TreeGrafter"/>
</dbReference>
<dbReference type="InterPro" id="IPR051120">
    <property type="entry name" value="ABC_AA/LPS_Transport"/>
</dbReference>
<reference evidence="6 8" key="2">
    <citation type="submission" date="2019-04" db="EMBL/GenBank/DDBJ databases">
        <title>Draft genome sequence data and analysis of a Fermenting Bacterium, Geotoga petraea strain HO-Geo1, isolated from heavy-oil petroleum reservoir in Russia.</title>
        <authorList>
            <person name="Grouzdev D.S."/>
            <person name="Semenova E.M."/>
            <person name="Sokolova D.S."/>
            <person name="Tourova T.P."/>
            <person name="Poltaraus A.B."/>
            <person name="Nazina T.N."/>
        </authorList>
    </citation>
    <scope>NUCLEOTIDE SEQUENCE [LARGE SCALE GENOMIC DNA]</scope>
    <source>
        <strain evidence="6 8">HO-Geo1</strain>
    </source>
</reference>
<sequence length="251" mass="28299">MLEVKNVTVSFGGLIAVKDMTMNVKKGIIHSLIGPNGAGKTTLFNVITRVIQPVKGSVSYEENSLMDLRPEQIIYKGISRTFQNLQLFSGMNVYDNILSGYIHNYDKNIFYLFSKNRSHFESEARERILEISELLQIKNRLSSYPASLSYGILKRVEIARAIVSNPKLLLFDEPAAGLNHNETSEIRDIMRLLKNQGKTILLVEHDMNLVMKISDRITVMSFGEKIAEGTPEEVGNNEEVIKVYLGESENA</sequence>
<keyword evidence="2" id="KW-0547">Nucleotide-binding</keyword>
<evidence type="ECO:0000256" key="2">
    <source>
        <dbReference type="ARBA" id="ARBA00022741"/>
    </source>
</evidence>
<evidence type="ECO:0000256" key="1">
    <source>
        <dbReference type="ARBA" id="ARBA00022448"/>
    </source>
</evidence>
<dbReference type="GO" id="GO:0005886">
    <property type="term" value="C:plasma membrane"/>
    <property type="evidence" value="ECO:0007669"/>
    <property type="project" value="TreeGrafter"/>
</dbReference>
<feature type="domain" description="ABC transporter" evidence="4">
    <location>
        <begin position="2"/>
        <end position="247"/>
    </location>
</feature>
<dbReference type="Proteomes" id="UP000199322">
    <property type="component" value="Unassembled WGS sequence"/>
</dbReference>
<dbReference type="PROSITE" id="PS50893">
    <property type="entry name" value="ABC_TRANSPORTER_2"/>
    <property type="match status" value="1"/>
</dbReference>
<evidence type="ECO:0000259" key="4">
    <source>
        <dbReference type="PROSITE" id="PS50893"/>
    </source>
</evidence>
<dbReference type="InterPro" id="IPR027417">
    <property type="entry name" value="P-loop_NTPase"/>
</dbReference>
<dbReference type="InterPro" id="IPR032823">
    <property type="entry name" value="BCA_ABC_TP_C"/>
</dbReference>
<dbReference type="InterPro" id="IPR003593">
    <property type="entry name" value="AAA+_ATPase"/>
</dbReference>
<dbReference type="EMBL" id="SRME01000002">
    <property type="protein sequence ID" value="TGG88295.1"/>
    <property type="molecule type" value="Genomic_DNA"/>
</dbReference>
<dbReference type="OrthoDB" id="48612at2"/>
<dbReference type="GO" id="GO:0015192">
    <property type="term" value="F:L-phenylalanine transmembrane transporter activity"/>
    <property type="evidence" value="ECO:0007669"/>
    <property type="project" value="TreeGrafter"/>
</dbReference>
<dbReference type="GO" id="GO:1903805">
    <property type="term" value="P:L-valine import across plasma membrane"/>
    <property type="evidence" value="ECO:0007669"/>
    <property type="project" value="TreeGrafter"/>
</dbReference>
<dbReference type="AlphaFoldDB" id="A0A1G6JTH4"/>
<organism evidence="5 7">
    <name type="scientific">Geotoga petraea</name>
    <dbReference type="NCBI Taxonomy" id="28234"/>
    <lineage>
        <taxon>Bacteria</taxon>
        <taxon>Thermotogati</taxon>
        <taxon>Thermotogota</taxon>
        <taxon>Thermotogae</taxon>
        <taxon>Petrotogales</taxon>
        <taxon>Petrotogaceae</taxon>
        <taxon>Geotoga</taxon>
    </lineage>
</organism>
<name>A0A1G6JTH4_9BACT</name>
<dbReference type="InterPro" id="IPR003439">
    <property type="entry name" value="ABC_transporter-like_ATP-bd"/>
</dbReference>
<keyword evidence="1" id="KW-0813">Transport</keyword>
<dbReference type="EMBL" id="FMYV01000002">
    <property type="protein sequence ID" value="SDC21306.1"/>
    <property type="molecule type" value="Genomic_DNA"/>
</dbReference>
<dbReference type="Pfam" id="PF00005">
    <property type="entry name" value="ABC_tran"/>
    <property type="match status" value="1"/>
</dbReference>
<dbReference type="STRING" id="28234.SAMN04488588_0609"/>
<dbReference type="Gene3D" id="3.40.50.300">
    <property type="entry name" value="P-loop containing nucleotide triphosphate hydrolases"/>
    <property type="match status" value="1"/>
</dbReference>
<dbReference type="PANTHER" id="PTHR45772">
    <property type="entry name" value="CONSERVED COMPONENT OF ABC TRANSPORTER FOR NATURAL AMINO ACIDS-RELATED"/>
    <property type="match status" value="1"/>
</dbReference>
<dbReference type="PANTHER" id="PTHR45772:SF7">
    <property type="entry name" value="AMINO ACID ABC TRANSPORTER ATP-BINDING PROTEIN"/>
    <property type="match status" value="1"/>
</dbReference>
<keyword evidence="7" id="KW-1185">Reference proteome</keyword>
<evidence type="ECO:0000313" key="5">
    <source>
        <dbReference type="EMBL" id="SDC21306.1"/>
    </source>
</evidence>
<dbReference type="GO" id="GO:0005304">
    <property type="term" value="F:L-valine transmembrane transporter activity"/>
    <property type="evidence" value="ECO:0007669"/>
    <property type="project" value="TreeGrafter"/>
</dbReference>
<dbReference type="GO" id="GO:0042941">
    <property type="term" value="P:D-alanine transmembrane transport"/>
    <property type="evidence" value="ECO:0007669"/>
    <property type="project" value="TreeGrafter"/>
</dbReference>
<dbReference type="SUPFAM" id="SSF52540">
    <property type="entry name" value="P-loop containing nucleoside triphosphate hydrolases"/>
    <property type="match status" value="1"/>
</dbReference>
<dbReference type="RefSeq" id="WP_091402694.1">
    <property type="nucleotide sequence ID" value="NZ_FMYV01000002.1"/>
</dbReference>
<gene>
    <name evidence="6" type="ORF">E4650_04450</name>
    <name evidence="5" type="ORF">SAMN04488588_0609</name>
</gene>
<dbReference type="GO" id="GO:0005524">
    <property type="term" value="F:ATP binding"/>
    <property type="evidence" value="ECO:0007669"/>
    <property type="project" value="UniProtKB-KW"/>
</dbReference>
<dbReference type="CDD" id="cd03219">
    <property type="entry name" value="ABC_Mj1267_LivG_branched"/>
    <property type="match status" value="1"/>
</dbReference>